<evidence type="ECO:0000313" key="2">
    <source>
        <dbReference type="Proteomes" id="UP001501231"/>
    </source>
</evidence>
<gene>
    <name evidence="1" type="ORF">GCM10010191_88640</name>
</gene>
<organism evidence="1 2">
    <name type="scientific">Actinomadura vinacea</name>
    <dbReference type="NCBI Taxonomy" id="115336"/>
    <lineage>
        <taxon>Bacteria</taxon>
        <taxon>Bacillati</taxon>
        <taxon>Actinomycetota</taxon>
        <taxon>Actinomycetes</taxon>
        <taxon>Streptosporangiales</taxon>
        <taxon>Thermomonosporaceae</taxon>
        <taxon>Actinomadura</taxon>
    </lineage>
</organism>
<keyword evidence="2" id="KW-1185">Reference proteome</keyword>
<reference evidence="1 2" key="1">
    <citation type="journal article" date="2019" name="Int. J. Syst. Evol. Microbiol.">
        <title>The Global Catalogue of Microorganisms (GCM) 10K type strain sequencing project: providing services to taxonomists for standard genome sequencing and annotation.</title>
        <authorList>
            <consortium name="The Broad Institute Genomics Platform"/>
            <consortium name="The Broad Institute Genome Sequencing Center for Infectious Disease"/>
            <person name="Wu L."/>
            <person name="Ma J."/>
        </authorList>
    </citation>
    <scope>NUCLEOTIDE SEQUENCE [LARGE SCALE GENOMIC DNA]</scope>
    <source>
        <strain evidence="1 2">JCM 3325</strain>
    </source>
</reference>
<dbReference type="Proteomes" id="UP001501231">
    <property type="component" value="Unassembled WGS sequence"/>
</dbReference>
<dbReference type="EMBL" id="BAAARW010000043">
    <property type="protein sequence ID" value="GAA2455684.1"/>
    <property type="molecule type" value="Genomic_DNA"/>
</dbReference>
<proteinExistence type="predicted"/>
<sequence>MLSDAELVLGLSRHLSAYAAGPAKAGLEQLEFAGQVFDMAFRLRNSGTSTPERIRAIATEAYLGQRQLRDALATLETLGWMTVQRDRNNRPLAVTETIPAPALLVQAAPSILPAAGVTDCEWAALTILRATTLQPLLVDDALHTGTAAVDAQDQPVGDAAADEAIRHLTSIGLLKKIVTDDGMEVVFNPNVWGSDEKVAQAALYAAKARATSEVAALLEEVVAKPGMPETAVTATEPKWITFAVAQGLVQRSVIQTSTGEERSFLFTPHLNRSPFGATAGDASGQVRQLVGSMIYAATYAEYKLYNPAAFVSALIRNGEAGDASPIGTDYPMLETAGIVRVVPGTGDGRFRLELLQSEVAEDALQILSERDDSRGNPHDLAALRAQQRYGHIDRERARLALDARTDDVEQERLISALRDETTRRAFRKPLSS</sequence>
<evidence type="ECO:0000313" key="1">
    <source>
        <dbReference type="EMBL" id="GAA2455684.1"/>
    </source>
</evidence>
<name>A0ABN3KFT4_9ACTN</name>
<accession>A0ABN3KFT4</accession>
<comment type="caution">
    <text evidence="1">The sequence shown here is derived from an EMBL/GenBank/DDBJ whole genome shotgun (WGS) entry which is preliminary data.</text>
</comment>
<protein>
    <submittedName>
        <fullName evidence="1">Uncharacterized protein</fullName>
    </submittedName>
</protein>